<keyword evidence="2" id="KW-1133">Transmembrane helix</keyword>
<keyword evidence="2" id="KW-0812">Transmembrane</keyword>
<dbReference type="Gene3D" id="2.40.10.120">
    <property type="match status" value="1"/>
</dbReference>
<name>A0A9D1JQM4_9FIRM</name>
<dbReference type="PROSITE" id="PS50006">
    <property type="entry name" value="FHA_DOMAIN"/>
    <property type="match status" value="1"/>
</dbReference>
<organism evidence="5 6">
    <name type="scientific">Candidatus Scybalocola faecigallinarum</name>
    <dbReference type="NCBI Taxonomy" id="2840941"/>
    <lineage>
        <taxon>Bacteria</taxon>
        <taxon>Bacillati</taxon>
        <taxon>Bacillota</taxon>
        <taxon>Clostridia</taxon>
        <taxon>Lachnospirales</taxon>
        <taxon>Lachnospiraceae</taxon>
        <taxon>Lachnospiraceae incertae sedis</taxon>
        <taxon>Candidatus Scybalocola (ex Gilroy et al. 2021)</taxon>
    </lineage>
</organism>
<feature type="region of interest" description="Disordered" evidence="1">
    <location>
        <begin position="214"/>
        <end position="269"/>
    </location>
</feature>
<feature type="compositionally biased region" description="Gly residues" evidence="1">
    <location>
        <begin position="240"/>
        <end position="269"/>
    </location>
</feature>
<evidence type="ECO:0000259" key="4">
    <source>
        <dbReference type="PROSITE" id="PS50006"/>
    </source>
</evidence>
<protein>
    <submittedName>
        <fullName evidence="5">FHA domain-containing protein</fullName>
    </submittedName>
</protein>
<evidence type="ECO:0000313" key="5">
    <source>
        <dbReference type="EMBL" id="HIS47323.1"/>
    </source>
</evidence>
<feature type="transmembrane region" description="Helical" evidence="2">
    <location>
        <begin position="282"/>
        <end position="305"/>
    </location>
</feature>
<dbReference type="AlphaFoldDB" id="A0A9D1JQM4"/>
<dbReference type="EMBL" id="DVIT01000027">
    <property type="protein sequence ID" value="HIS47323.1"/>
    <property type="molecule type" value="Genomic_DNA"/>
</dbReference>
<comment type="caution">
    <text evidence="5">The sequence shown here is derived from an EMBL/GenBank/DDBJ whole genome shotgun (WGS) entry which is preliminary data.</text>
</comment>
<feature type="domain" description="FHA" evidence="4">
    <location>
        <begin position="358"/>
        <end position="410"/>
    </location>
</feature>
<reference evidence="5" key="1">
    <citation type="submission" date="2020-10" db="EMBL/GenBank/DDBJ databases">
        <authorList>
            <person name="Gilroy R."/>
        </authorList>
    </citation>
    <scope>NUCLEOTIDE SEQUENCE</scope>
    <source>
        <strain evidence="5">CHK178-757</strain>
    </source>
</reference>
<gene>
    <name evidence="5" type="ORF">IAB46_07170</name>
</gene>
<dbReference type="InterPro" id="IPR009003">
    <property type="entry name" value="Peptidase_S1_PA"/>
</dbReference>
<dbReference type="Gene3D" id="2.60.200.20">
    <property type="match status" value="1"/>
</dbReference>
<proteinExistence type="predicted"/>
<accession>A0A9D1JQM4</accession>
<dbReference type="InterPro" id="IPR000253">
    <property type="entry name" value="FHA_dom"/>
</dbReference>
<dbReference type="Proteomes" id="UP000823927">
    <property type="component" value="Unassembled WGS sequence"/>
</dbReference>
<evidence type="ECO:0000313" key="6">
    <source>
        <dbReference type="Proteomes" id="UP000823927"/>
    </source>
</evidence>
<feature type="signal peptide" evidence="3">
    <location>
        <begin position="1"/>
        <end position="28"/>
    </location>
</feature>
<dbReference type="InterPro" id="IPR008984">
    <property type="entry name" value="SMAD_FHA_dom_sf"/>
</dbReference>
<keyword evidence="2" id="KW-0472">Membrane</keyword>
<reference evidence="5" key="2">
    <citation type="journal article" date="2021" name="PeerJ">
        <title>Extensive microbial diversity within the chicken gut microbiome revealed by metagenomics and culture.</title>
        <authorList>
            <person name="Gilroy R."/>
            <person name="Ravi A."/>
            <person name="Getino M."/>
            <person name="Pursley I."/>
            <person name="Horton D.L."/>
            <person name="Alikhan N.F."/>
            <person name="Baker D."/>
            <person name="Gharbi K."/>
            <person name="Hall N."/>
            <person name="Watson M."/>
            <person name="Adriaenssens E.M."/>
            <person name="Foster-Nyarko E."/>
            <person name="Jarju S."/>
            <person name="Secka A."/>
            <person name="Antonio M."/>
            <person name="Oren A."/>
            <person name="Chaudhuri R.R."/>
            <person name="La Ragione R."/>
            <person name="Hildebrand F."/>
            <person name="Pallen M.J."/>
        </authorList>
    </citation>
    <scope>NUCLEOTIDE SEQUENCE</scope>
    <source>
        <strain evidence="5">CHK178-757</strain>
    </source>
</reference>
<dbReference type="SUPFAM" id="SSF49879">
    <property type="entry name" value="SMAD/FHA domain"/>
    <property type="match status" value="1"/>
</dbReference>
<evidence type="ECO:0000256" key="2">
    <source>
        <dbReference type="SAM" id="Phobius"/>
    </source>
</evidence>
<feature type="chain" id="PRO_5039215423" evidence="3">
    <location>
        <begin position="29"/>
        <end position="437"/>
    </location>
</feature>
<evidence type="ECO:0000256" key="1">
    <source>
        <dbReference type="SAM" id="MobiDB-lite"/>
    </source>
</evidence>
<dbReference type="Pfam" id="PF00498">
    <property type="entry name" value="FHA"/>
    <property type="match status" value="1"/>
</dbReference>
<keyword evidence="3" id="KW-0732">Signal</keyword>
<dbReference type="SUPFAM" id="SSF50494">
    <property type="entry name" value="Trypsin-like serine proteases"/>
    <property type="match status" value="1"/>
</dbReference>
<sequence length="437" mass="44853">MKHKYPLAMAWAGMAAALVWSPALPAQAAETDECLVAIFACNSQGEAFAVANGFMLDIGGSTVVFSFGMDSWEDAATCVAIDTSGNSFELILSGLDTNAATATFNTVDYMGGFPINSAVSFSSLYEGETVYCGGLDLMSDAENVADMAVMIENTVAGTVEMNGYTFVQLTDAIDSTYSGGPVFTGEGNLVGIQAATQSGGGVFLPMDYFIEFTESSGDDHGDGETSGQGGVSESENSGNGSTGSGGSGTGGGDGSGSGDGSGGGSGGSGYTSDGITSAASPVFGTMFLVLFGTALVAFIASMLACMNRDMRRRAAGLPEFDLMPVLGGGSSQEEGVFTVMGKGGYFNGKSCSLAKGPVIMGRDASRCSWVYPSDTRGISGLHCKLEQTAQGVILTDLGSTYGTFLKDGRRIPANIPCQLKRGDEFYLAEPANTYEII</sequence>
<evidence type="ECO:0000256" key="3">
    <source>
        <dbReference type="SAM" id="SignalP"/>
    </source>
</evidence>
<dbReference type="CDD" id="cd00060">
    <property type="entry name" value="FHA"/>
    <property type="match status" value="1"/>
</dbReference>